<dbReference type="AlphaFoldDB" id="A0A172Q6E2"/>
<feature type="transmembrane region" description="Helical" evidence="1">
    <location>
        <begin position="32"/>
        <end position="50"/>
    </location>
</feature>
<dbReference type="EMBL" id="CP014699">
    <property type="protein sequence ID" value="AND79063.1"/>
    <property type="molecule type" value="Genomic_DNA"/>
</dbReference>
<keyword evidence="1" id="KW-0812">Transmembrane</keyword>
<evidence type="ECO:0000256" key="1">
    <source>
        <dbReference type="SAM" id="Phobius"/>
    </source>
</evidence>
<feature type="transmembrane region" description="Helical" evidence="1">
    <location>
        <begin position="57"/>
        <end position="77"/>
    </location>
</feature>
<accession>A0A172Q6E2</accession>
<dbReference type="KEGG" id="spat:A0O21_03005"/>
<keyword evidence="1" id="KW-0472">Membrane</keyword>
<evidence type="ECO:0000313" key="3">
    <source>
        <dbReference type="Proteomes" id="UP000077317"/>
    </source>
</evidence>
<reference evidence="2 3" key="1">
    <citation type="journal article" date="2016" name="Int. J. Syst. Evol. Microbiol.">
        <title>Streptococcuspantholopis sp. nov., isolated from faeces of the Tibetan antelope (Pantholops hodgsonii).</title>
        <authorList>
            <person name="Bai X."/>
            <person name="Xiong Y."/>
            <person name="Lu S."/>
            <person name="Jin D."/>
            <person name="Lai X."/>
            <person name="Yang J."/>
            <person name="Niu L."/>
            <person name="Hu S."/>
            <person name="Meng X."/>
            <person name="Pu J."/>
            <person name="Ye C."/>
            <person name="Xu J."/>
        </authorList>
    </citation>
    <scope>NUCLEOTIDE SEQUENCE [LARGE SCALE GENOMIC DNA]</scope>
    <source>
        <strain evidence="2 3">TA 26</strain>
    </source>
</reference>
<dbReference type="Proteomes" id="UP000077317">
    <property type="component" value="Chromosome"/>
</dbReference>
<feature type="transmembrane region" description="Helical" evidence="1">
    <location>
        <begin position="7"/>
        <end position="26"/>
    </location>
</feature>
<protein>
    <recommendedName>
        <fullName evidence="4">GGDEF domain-containing protein</fullName>
    </recommendedName>
</protein>
<dbReference type="STRING" id="1811193.A0O21_03005"/>
<sequence>MYQRKYLILETLGLVLLSGAIVAFTLTMADGFLYEIVLLLILALLSAVFLSDMMATWLTLFSLALSTIILVAGVVYIPLYQRLLLALTFPLVLELAKRLVYQHHLRLSKVKDETQKAYHYYQDYAAMIETESEEELQIYLMHWAHNDYFEQIHSKEFRRMLKRIKMTLHRYCNYGSKIFYLSDGDFIIFSPDSSDNFQTFFQERVLPELATLHFRNTKSVHEVQYQGGYLLLNKANLHDYQDFDDALNHLLRQLETDIIVEY</sequence>
<evidence type="ECO:0000313" key="2">
    <source>
        <dbReference type="EMBL" id="AND79063.1"/>
    </source>
</evidence>
<reference evidence="3" key="2">
    <citation type="submission" date="2016-03" db="EMBL/GenBank/DDBJ databases">
        <title>Streptococcus antelopensis sp. nov., isolated from the feces of the Tibetan antelope (Pantholops hodgsonii) in Hoh Xil National Nature Reserve, Qinghai, China.</title>
        <authorList>
            <person name="Bai X."/>
        </authorList>
    </citation>
    <scope>NUCLEOTIDE SEQUENCE [LARGE SCALE GENOMIC DNA]</scope>
    <source>
        <strain evidence="3">TA 26</strain>
    </source>
</reference>
<dbReference type="OrthoDB" id="2147406at2"/>
<proteinExistence type="predicted"/>
<name>A0A172Q6E2_9STRE</name>
<gene>
    <name evidence="2" type="ORF">A0O21_03005</name>
</gene>
<evidence type="ECO:0008006" key="4">
    <source>
        <dbReference type="Google" id="ProtNLM"/>
    </source>
</evidence>
<organism evidence="2 3">
    <name type="scientific">Streptococcus pantholopis</name>
    <dbReference type="NCBI Taxonomy" id="1811193"/>
    <lineage>
        <taxon>Bacteria</taxon>
        <taxon>Bacillati</taxon>
        <taxon>Bacillota</taxon>
        <taxon>Bacilli</taxon>
        <taxon>Lactobacillales</taxon>
        <taxon>Streptococcaceae</taxon>
        <taxon>Streptococcus</taxon>
    </lineage>
</organism>
<dbReference type="RefSeq" id="WP_067061020.1">
    <property type="nucleotide sequence ID" value="NZ_CP014699.1"/>
</dbReference>
<keyword evidence="3" id="KW-1185">Reference proteome</keyword>
<keyword evidence="1" id="KW-1133">Transmembrane helix</keyword>